<reference evidence="2 3" key="1">
    <citation type="journal article" date="2019" name="Int. J. Syst. Evol. Microbiol.">
        <title>The Global Catalogue of Microorganisms (GCM) 10K type strain sequencing project: providing services to taxonomists for standard genome sequencing and annotation.</title>
        <authorList>
            <consortium name="The Broad Institute Genomics Platform"/>
            <consortium name="The Broad Institute Genome Sequencing Center for Infectious Disease"/>
            <person name="Wu L."/>
            <person name="Ma J."/>
        </authorList>
    </citation>
    <scope>NUCLEOTIDE SEQUENCE [LARGE SCALE GENOMIC DNA]</scope>
    <source>
        <strain evidence="2 3">DT72</strain>
    </source>
</reference>
<dbReference type="RefSeq" id="WP_382209917.1">
    <property type="nucleotide sequence ID" value="NZ_JBHSZH010000005.1"/>
</dbReference>
<evidence type="ECO:0000313" key="3">
    <source>
        <dbReference type="Proteomes" id="UP001596407"/>
    </source>
</evidence>
<dbReference type="EMBL" id="JBHSZH010000005">
    <property type="protein sequence ID" value="MFC7081040.1"/>
    <property type="molecule type" value="Genomic_DNA"/>
</dbReference>
<sequence length="174" mass="18388">MPIPTPACSPASRSRCSVAGGHRRRAAAALVAAVTPALEDARATRTERLTERELGRLERAAATLANEESPGARRTLALSFPAESPTATPLAFVSLGGLPGNESTAADTAVSDVFAFRVAGDPRRVRRAETDLRVVRDGRVTTDDRALVLGGGESYTVTLRLVRRGGRRTVIVSI</sequence>
<dbReference type="InterPro" id="IPR055735">
    <property type="entry name" value="DUF7311"/>
</dbReference>
<organism evidence="2 3">
    <name type="scientific">Halorussus caseinilyticus</name>
    <dbReference type="NCBI Taxonomy" id="3034025"/>
    <lineage>
        <taxon>Archaea</taxon>
        <taxon>Methanobacteriati</taxon>
        <taxon>Methanobacteriota</taxon>
        <taxon>Stenosarchaea group</taxon>
        <taxon>Halobacteria</taxon>
        <taxon>Halobacteriales</taxon>
        <taxon>Haladaptataceae</taxon>
        <taxon>Halorussus</taxon>
    </lineage>
</organism>
<evidence type="ECO:0000259" key="1">
    <source>
        <dbReference type="Pfam" id="PF23993"/>
    </source>
</evidence>
<comment type="caution">
    <text evidence="2">The sequence shown here is derived from an EMBL/GenBank/DDBJ whole genome shotgun (WGS) entry which is preliminary data.</text>
</comment>
<evidence type="ECO:0000313" key="2">
    <source>
        <dbReference type="EMBL" id="MFC7081040.1"/>
    </source>
</evidence>
<gene>
    <name evidence="2" type="ORF">ACFQJ6_13930</name>
</gene>
<feature type="domain" description="DUF7311" evidence="1">
    <location>
        <begin position="27"/>
        <end position="172"/>
    </location>
</feature>
<accession>A0ABD5WNR2</accession>
<protein>
    <recommendedName>
        <fullName evidence="1">DUF7311 domain-containing protein</fullName>
    </recommendedName>
</protein>
<name>A0ABD5WNR2_9EURY</name>
<dbReference type="Proteomes" id="UP001596407">
    <property type="component" value="Unassembled WGS sequence"/>
</dbReference>
<keyword evidence="3" id="KW-1185">Reference proteome</keyword>
<dbReference type="Pfam" id="PF23993">
    <property type="entry name" value="DUF7311"/>
    <property type="match status" value="1"/>
</dbReference>
<dbReference type="AlphaFoldDB" id="A0ABD5WNR2"/>
<proteinExistence type="predicted"/>